<evidence type="ECO:0000313" key="3">
    <source>
        <dbReference type="EMBL" id="QOS21896.1"/>
    </source>
</evidence>
<dbReference type="PANTHER" id="PTHR42760:SF40">
    <property type="entry name" value="3-OXOACYL-[ACYL-CARRIER-PROTEIN] REDUCTASE, CHLOROPLASTIC"/>
    <property type="match status" value="1"/>
</dbReference>
<name>A0A7M1W4B8_VIBPH</name>
<keyword evidence="3" id="KW-0560">Oxidoreductase</keyword>
<evidence type="ECO:0000256" key="1">
    <source>
        <dbReference type="ARBA" id="ARBA00006484"/>
    </source>
</evidence>
<dbReference type="PANTHER" id="PTHR42760">
    <property type="entry name" value="SHORT-CHAIN DEHYDROGENASES/REDUCTASES FAMILY MEMBER"/>
    <property type="match status" value="1"/>
</dbReference>
<evidence type="ECO:0000256" key="2">
    <source>
        <dbReference type="RuleBase" id="RU000363"/>
    </source>
</evidence>
<dbReference type="CDD" id="cd05233">
    <property type="entry name" value="SDR_c"/>
    <property type="match status" value="1"/>
</dbReference>
<dbReference type="Pfam" id="PF00106">
    <property type="entry name" value="adh_short"/>
    <property type="match status" value="1"/>
</dbReference>
<organism evidence="3">
    <name type="scientific">Vibrio parahaemolyticus</name>
    <dbReference type="NCBI Taxonomy" id="670"/>
    <lineage>
        <taxon>Bacteria</taxon>
        <taxon>Pseudomonadati</taxon>
        <taxon>Pseudomonadota</taxon>
        <taxon>Gammaproteobacteria</taxon>
        <taxon>Vibrionales</taxon>
        <taxon>Vibrionaceae</taxon>
        <taxon>Vibrio</taxon>
    </lineage>
</organism>
<reference evidence="3" key="1">
    <citation type="submission" date="2020-08" db="EMBL/GenBank/DDBJ databases">
        <title>Genetic structure, function and evolution of capsule biosynthesis loci in Vibrio parahaemolyticus.</title>
        <authorList>
            <person name="Li L."/>
            <person name="Bian S."/>
        </authorList>
    </citation>
    <scope>NUCLEOTIDE SEQUENCE</scope>
    <source>
        <strain evidence="3">VP389</strain>
    </source>
</reference>
<sequence>MSKKNILITGGNGDLAKEVYRKMSDSHSVYLPSRSELDVTCIASVDSYFEEKSFDIVINCAGTLYSSLVVDSEPSKWIEDINVNLIGTYLTTRASLRRNKYVKIINISSTAAFNSYRDWTSYCAAKSGVLKLSIGLAKDGYDVVTLCPGAIDTKLRCGLNIDNPNVMTISEGVAPIISAIRGEYNSGDVILYRKNELKFIREFEAI</sequence>
<dbReference type="AlphaFoldDB" id="A0A7M1W4B8"/>
<accession>A0A7M1W4B8</accession>
<dbReference type="InterPro" id="IPR002347">
    <property type="entry name" value="SDR_fam"/>
</dbReference>
<dbReference type="PRINTS" id="PR00081">
    <property type="entry name" value="GDHRDH"/>
</dbReference>
<dbReference type="Gene3D" id="3.40.50.720">
    <property type="entry name" value="NAD(P)-binding Rossmann-like Domain"/>
    <property type="match status" value="1"/>
</dbReference>
<dbReference type="EMBL" id="MT898200">
    <property type="protein sequence ID" value="QOS21896.1"/>
    <property type="molecule type" value="Genomic_DNA"/>
</dbReference>
<dbReference type="InterPro" id="IPR036291">
    <property type="entry name" value="NAD(P)-bd_dom_sf"/>
</dbReference>
<protein>
    <submittedName>
        <fullName evidence="3">Putative oxidoreductase</fullName>
        <ecNumber evidence="3">1.-.-.-</ecNumber>
    </submittedName>
</protein>
<gene>
    <name evidence="3" type="ORF">VP389_00015</name>
</gene>
<dbReference type="GO" id="GO:0030497">
    <property type="term" value="P:fatty acid elongation"/>
    <property type="evidence" value="ECO:0007669"/>
    <property type="project" value="TreeGrafter"/>
</dbReference>
<comment type="similarity">
    <text evidence="1 2">Belongs to the short-chain dehydrogenases/reductases (SDR) family.</text>
</comment>
<dbReference type="GO" id="GO:0016616">
    <property type="term" value="F:oxidoreductase activity, acting on the CH-OH group of donors, NAD or NADP as acceptor"/>
    <property type="evidence" value="ECO:0007669"/>
    <property type="project" value="TreeGrafter"/>
</dbReference>
<dbReference type="SUPFAM" id="SSF51735">
    <property type="entry name" value="NAD(P)-binding Rossmann-fold domains"/>
    <property type="match status" value="1"/>
</dbReference>
<proteinExistence type="inferred from homology"/>
<dbReference type="PRINTS" id="PR00080">
    <property type="entry name" value="SDRFAMILY"/>
</dbReference>
<dbReference type="EC" id="1.-.-.-" evidence="3"/>